<dbReference type="EMBL" id="UINC01089944">
    <property type="protein sequence ID" value="SVC41453.1"/>
    <property type="molecule type" value="Genomic_DNA"/>
</dbReference>
<organism evidence="1">
    <name type="scientific">marine metagenome</name>
    <dbReference type="NCBI Taxonomy" id="408172"/>
    <lineage>
        <taxon>unclassified sequences</taxon>
        <taxon>metagenomes</taxon>
        <taxon>ecological metagenomes</taxon>
    </lineage>
</organism>
<proteinExistence type="predicted"/>
<dbReference type="AlphaFoldDB" id="A0A382LY47"/>
<accession>A0A382LY47</accession>
<sequence length="164" mass="18934">MKRFVFLVVLLSSFGLSADSNKSLTINNLNITVTGEYKVEVYKGVKHMFSFDCRPYIMCRIYTTTKEDPEYKMMDGMVYESADLKPLAIENIEEVVGYNTNFYDGNIRFFVTITTPTAAYGHRTMYTVNTETGGVAVNREEWDWYRYGMPKPKKNNSCFSIAYC</sequence>
<evidence type="ECO:0000313" key="1">
    <source>
        <dbReference type="EMBL" id="SVC41453.1"/>
    </source>
</evidence>
<name>A0A382LY47_9ZZZZ</name>
<protein>
    <submittedName>
        <fullName evidence="1">Uncharacterized protein</fullName>
    </submittedName>
</protein>
<gene>
    <name evidence="1" type="ORF">METZ01_LOCUS294307</name>
</gene>
<reference evidence="1" key="1">
    <citation type="submission" date="2018-05" db="EMBL/GenBank/DDBJ databases">
        <authorList>
            <person name="Lanie J.A."/>
            <person name="Ng W.-L."/>
            <person name="Kazmierczak K.M."/>
            <person name="Andrzejewski T.M."/>
            <person name="Davidsen T.M."/>
            <person name="Wayne K.J."/>
            <person name="Tettelin H."/>
            <person name="Glass J.I."/>
            <person name="Rusch D."/>
            <person name="Podicherti R."/>
            <person name="Tsui H.-C.T."/>
            <person name="Winkler M.E."/>
        </authorList>
    </citation>
    <scope>NUCLEOTIDE SEQUENCE</scope>
</reference>